<keyword evidence="14" id="KW-0175">Coiled coil</keyword>
<dbReference type="CDD" id="cd06503">
    <property type="entry name" value="ATP-synt_Fo_b"/>
    <property type="match status" value="1"/>
</dbReference>
<evidence type="ECO:0000256" key="11">
    <source>
        <dbReference type="ARBA" id="ARBA00037847"/>
    </source>
</evidence>
<keyword evidence="6 12" id="KW-1133">Transmembrane helix</keyword>
<proteinExistence type="inferred from homology"/>
<comment type="similarity">
    <text evidence="1 12 13">Belongs to the ATPase B chain family.</text>
</comment>
<dbReference type="PANTHER" id="PTHR33445:SF1">
    <property type="entry name" value="ATP SYNTHASE SUBUNIT B"/>
    <property type="match status" value="1"/>
</dbReference>
<comment type="subunit">
    <text evidence="12">F-type ATPases have 2 components, F(1) - the catalytic core - and F(0) - the membrane proton channel. F(1) has five subunits: alpha(3), beta(3), gamma(1), delta(1), epsilon(1). F(0) has three main subunits: a(1), b(2) and c(10-14). The alpha and beta chains form an alternating ring which encloses part of the gamma chain. F(1) is attached to F(0) by a central stalk formed by the gamma and epsilon chains, while a peripheral stalk is formed by the delta and b chains.</text>
</comment>
<dbReference type="InterPro" id="IPR050059">
    <property type="entry name" value="ATP_synthase_B_chain"/>
</dbReference>
<feature type="coiled-coil region" evidence="14">
    <location>
        <begin position="65"/>
        <end position="114"/>
    </location>
</feature>
<name>A0ABS0LH83_9LACT</name>
<evidence type="ECO:0000256" key="10">
    <source>
        <dbReference type="ARBA" id="ARBA00025198"/>
    </source>
</evidence>
<evidence type="ECO:0000256" key="5">
    <source>
        <dbReference type="ARBA" id="ARBA00022781"/>
    </source>
</evidence>
<evidence type="ECO:0000256" key="3">
    <source>
        <dbReference type="ARBA" id="ARBA00022547"/>
    </source>
</evidence>
<reference evidence="15 16" key="1">
    <citation type="submission" date="2020-07" db="EMBL/GenBank/DDBJ databases">
        <title>Facklamia lactis sp. nov., isolated from raw milk.</title>
        <authorList>
            <person name="Doll E.V."/>
            <person name="Huptas C."/>
            <person name="Staib L."/>
            <person name="Wenning M."/>
            <person name="Scherer S."/>
        </authorList>
    </citation>
    <scope>NUCLEOTIDE SEQUENCE [LARGE SCALE GENOMIC DNA]</scope>
    <source>
        <strain evidence="15 16">DSM 104272</strain>
    </source>
</reference>
<dbReference type="EMBL" id="JACCEL010000004">
    <property type="protein sequence ID" value="MBG9977626.1"/>
    <property type="molecule type" value="Genomic_DNA"/>
</dbReference>
<dbReference type="Proteomes" id="UP000823401">
    <property type="component" value="Unassembled WGS sequence"/>
</dbReference>
<keyword evidence="3 12" id="KW-0138">CF(0)</keyword>
<evidence type="ECO:0000256" key="7">
    <source>
        <dbReference type="ARBA" id="ARBA00023065"/>
    </source>
</evidence>
<evidence type="ECO:0000256" key="2">
    <source>
        <dbReference type="ARBA" id="ARBA00022448"/>
    </source>
</evidence>
<keyword evidence="12" id="KW-1003">Cell membrane</keyword>
<dbReference type="Pfam" id="PF00430">
    <property type="entry name" value="ATP-synt_B"/>
    <property type="match status" value="1"/>
</dbReference>
<keyword evidence="5 12" id="KW-0375">Hydrogen ion transport</keyword>
<comment type="function">
    <text evidence="12">Component of the F(0) channel, it forms part of the peripheral stalk, linking F(1) to F(0).</text>
</comment>
<accession>A0ABS0LH83</accession>
<evidence type="ECO:0000256" key="13">
    <source>
        <dbReference type="RuleBase" id="RU003848"/>
    </source>
</evidence>
<evidence type="ECO:0000256" key="8">
    <source>
        <dbReference type="ARBA" id="ARBA00023136"/>
    </source>
</evidence>
<dbReference type="PANTHER" id="PTHR33445">
    <property type="entry name" value="ATP SYNTHASE SUBUNIT B', CHLOROPLASTIC"/>
    <property type="match status" value="1"/>
</dbReference>
<keyword evidence="7 12" id="KW-0406">Ion transport</keyword>
<dbReference type="HAMAP" id="MF_01398">
    <property type="entry name" value="ATP_synth_b_bprime"/>
    <property type="match status" value="1"/>
</dbReference>
<evidence type="ECO:0000256" key="1">
    <source>
        <dbReference type="ARBA" id="ARBA00005513"/>
    </source>
</evidence>
<sequence length="184" mass="21121">MNNLIILSTQAVPEGRVFGLDGQTLIQIGVQLLNGIILAIVLTYVLYKPVKSFLDKRTNSIEADIEHAERMSKEADATISEYNKKIEDIEEERLKLLDESRAQADEERKEVLKRAQVEADDIKSAALLRISADRARMEEEMRLQSIEMANLMASQYLSEQMDDEAQSEYFEKMLSRMEETSWSK</sequence>
<gene>
    <name evidence="12" type="primary">atpF</name>
    <name evidence="15" type="ORF">HYQ42_02400</name>
</gene>
<evidence type="ECO:0000256" key="12">
    <source>
        <dbReference type="HAMAP-Rule" id="MF_01398"/>
    </source>
</evidence>
<evidence type="ECO:0000256" key="9">
    <source>
        <dbReference type="ARBA" id="ARBA00023310"/>
    </source>
</evidence>
<comment type="function">
    <text evidence="10 12">F(1)F(0) ATP synthase produces ATP from ADP in the presence of a proton or sodium gradient. F-type ATPases consist of two structural domains, F(1) containing the extramembraneous catalytic core and F(0) containing the membrane proton channel, linked together by a central stalk and a peripheral stalk. During catalysis, ATP synthesis in the catalytic domain of F(1) is coupled via a rotary mechanism of the central stalk subunits to proton translocation.</text>
</comment>
<organism evidence="15 16">
    <name type="scientific">Ruoffia tabacinasalis</name>
    <dbReference type="NCBI Taxonomy" id="87458"/>
    <lineage>
        <taxon>Bacteria</taxon>
        <taxon>Bacillati</taxon>
        <taxon>Bacillota</taxon>
        <taxon>Bacilli</taxon>
        <taxon>Lactobacillales</taxon>
        <taxon>Aerococcaceae</taxon>
        <taxon>Ruoffia</taxon>
    </lineage>
</organism>
<keyword evidence="16" id="KW-1185">Reference proteome</keyword>
<evidence type="ECO:0000256" key="4">
    <source>
        <dbReference type="ARBA" id="ARBA00022692"/>
    </source>
</evidence>
<feature type="transmembrane region" description="Helical" evidence="12">
    <location>
        <begin position="25"/>
        <end position="47"/>
    </location>
</feature>
<keyword evidence="2 12" id="KW-0813">Transport</keyword>
<comment type="caution">
    <text evidence="15">The sequence shown here is derived from an EMBL/GenBank/DDBJ whole genome shotgun (WGS) entry which is preliminary data.</text>
</comment>
<evidence type="ECO:0000313" key="16">
    <source>
        <dbReference type="Proteomes" id="UP000823401"/>
    </source>
</evidence>
<keyword evidence="9 12" id="KW-0066">ATP synthesis</keyword>
<keyword evidence="8 12" id="KW-0472">Membrane</keyword>
<keyword evidence="4 12" id="KW-0812">Transmembrane</keyword>
<dbReference type="InterPro" id="IPR002146">
    <property type="entry name" value="ATP_synth_b/b'su_bac/chlpt"/>
</dbReference>
<protein>
    <recommendedName>
        <fullName evidence="12">ATP synthase subunit b</fullName>
    </recommendedName>
    <alternativeName>
        <fullName evidence="12">ATP synthase F(0) sector subunit b</fullName>
    </alternativeName>
    <alternativeName>
        <fullName evidence="12">ATPase subunit I</fullName>
    </alternativeName>
    <alternativeName>
        <fullName evidence="12">F-type ATPase subunit b</fullName>
        <shortName evidence="12">F-ATPase subunit b</shortName>
    </alternativeName>
</protein>
<dbReference type="RefSeq" id="WP_197103800.1">
    <property type="nucleotide sequence ID" value="NZ_JACCEL010000004.1"/>
</dbReference>
<evidence type="ECO:0000256" key="14">
    <source>
        <dbReference type="SAM" id="Coils"/>
    </source>
</evidence>
<comment type="subcellular location">
    <subcellularLocation>
        <location evidence="12">Cell membrane</location>
        <topology evidence="12">Single-pass membrane protein</topology>
    </subcellularLocation>
    <subcellularLocation>
        <location evidence="11">Endomembrane system</location>
        <topology evidence="11">Single-pass membrane protein</topology>
    </subcellularLocation>
</comment>
<evidence type="ECO:0000313" key="15">
    <source>
        <dbReference type="EMBL" id="MBG9977626.1"/>
    </source>
</evidence>
<evidence type="ECO:0000256" key="6">
    <source>
        <dbReference type="ARBA" id="ARBA00022989"/>
    </source>
</evidence>